<gene>
    <name evidence="4" type="ORF">UA08_06872</name>
</gene>
<keyword evidence="3" id="KW-0472">Membrane</keyword>
<dbReference type="GO" id="GO:0005783">
    <property type="term" value="C:endoplasmic reticulum"/>
    <property type="evidence" value="ECO:0007669"/>
    <property type="project" value="TreeGrafter"/>
</dbReference>
<dbReference type="STRING" id="1441469.A0A225ALQ3"/>
<evidence type="ECO:0000313" key="5">
    <source>
        <dbReference type="Proteomes" id="UP000214365"/>
    </source>
</evidence>
<dbReference type="EC" id="3.5.1.89" evidence="2"/>
<keyword evidence="5" id="KW-1185">Reference proteome</keyword>
<dbReference type="SUPFAM" id="SSF102588">
    <property type="entry name" value="LmbE-like"/>
    <property type="match status" value="1"/>
</dbReference>
<dbReference type="OrthoDB" id="440160at2759"/>
<accession>A0A225ALQ3</accession>
<dbReference type="RefSeq" id="XP_020118299.1">
    <property type="nucleotide sequence ID" value="XM_020269196.1"/>
</dbReference>
<name>A0A225ALQ3_TALAT</name>
<evidence type="ECO:0000256" key="1">
    <source>
        <dbReference type="ARBA" id="ARBA00006066"/>
    </source>
</evidence>
<organism evidence="4 5">
    <name type="scientific">Talaromyces atroroseus</name>
    <dbReference type="NCBI Taxonomy" id="1441469"/>
    <lineage>
        <taxon>Eukaryota</taxon>
        <taxon>Fungi</taxon>
        <taxon>Dikarya</taxon>
        <taxon>Ascomycota</taxon>
        <taxon>Pezizomycotina</taxon>
        <taxon>Eurotiomycetes</taxon>
        <taxon>Eurotiomycetidae</taxon>
        <taxon>Eurotiales</taxon>
        <taxon>Trichocomaceae</taxon>
        <taxon>Talaromyces</taxon>
        <taxon>Talaromyces sect. Trachyspermi</taxon>
    </lineage>
</organism>
<evidence type="ECO:0000256" key="3">
    <source>
        <dbReference type="SAM" id="Phobius"/>
    </source>
</evidence>
<keyword evidence="3" id="KW-1133">Transmembrane helix</keyword>
<reference evidence="4 5" key="1">
    <citation type="submission" date="2015-06" db="EMBL/GenBank/DDBJ databases">
        <title>Talaromyces atroroseus IBT 11181 draft genome.</title>
        <authorList>
            <person name="Rasmussen K.B."/>
            <person name="Rasmussen S."/>
            <person name="Petersen B."/>
            <person name="Sicheritz-Ponten T."/>
            <person name="Mortensen U.H."/>
            <person name="Thrane U."/>
        </authorList>
    </citation>
    <scope>NUCLEOTIDE SEQUENCE [LARGE SCALE GENOMIC DNA]</scope>
    <source>
        <strain evidence="4 5">IBT 11181</strain>
    </source>
</reference>
<evidence type="ECO:0000313" key="4">
    <source>
        <dbReference type="EMBL" id="OKL58178.1"/>
    </source>
</evidence>
<dbReference type="InterPro" id="IPR003737">
    <property type="entry name" value="GlcNAc_PI_deacetylase-related"/>
</dbReference>
<comment type="similarity">
    <text evidence="1">Belongs to the PIGL family.</text>
</comment>
<comment type="caution">
    <text evidence="4">The sequence shown here is derived from an EMBL/GenBank/DDBJ whole genome shotgun (WGS) entry which is preliminary data.</text>
</comment>
<dbReference type="AlphaFoldDB" id="A0A225ALQ3"/>
<dbReference type="InterPro" id="IPR024078">
    <property type="entry name" value="LmbE-like_dom_sf"/>
</dbReference>
<proteinExistence type="inferred from homology"/>
<dbReference type="GO" id="GO:0006506">
    <property type="term" value="P:GPI anchor biosynthetic process"/>
    <property type="evidence" value="ECO:0007669"/>
    <property type="project" value="UniProtKB-UniPathway"/>
</dbReference>
<protein>
    <recommendedName>
        <fullName evidence="2">N-acetylglucosaminylphosphatidylinositol deacetylase</fullName>
        <ecNumber evidence="2">3.5.1.89</ecNumber>
    </recommendedName>
</protein>
<dbReference type="PANTHER" id="PTHR12993">
    <property type="entry name" value="N-ACETYLGLUCOSAMINYL-PHOSPHATIDYLINOSITOL DE-N-ACETYLASE-RELATED"/>
    <property type="match status" value="1"/>
</dbReference>
<keyword evidence="3" id="KW-0812">Transmembrane</keyword>
<dbReference type="Pfam" id="PF02585">
    <property type="entry name" value="PIG-L"/>
    <property type="match status" value="1"/>
</dbReference>
<dbReference type="EMBL" id="LFMY01000010">
    <property type="protein sequence ID" value="OKL58178.1"/>
    <property type="molecule type" value="Genomic_DNA"/>
</dbReference>
<dbReference type="PANTHER" id="PTHR12993:SF11">
    <property type="entry name" value="N-ACETYLGLUCOSAMINYL-PHOSPHATIDYLINOSITOL DE-N-ACETYLASE"/>
    <property type="match status" value="1"/>
</dbReference>
<dbReference type="UniPathway" id="UPA00196"/>
<dbReference type="GeneID" id="31006627"/>
<dbReference type="Gene3D" id="3.40.50.10320">
    <property type="entry name" value="LmbE-like"/>
    <property type="match status" value="1"/>
</dbReference>
<dbReference type="GO" id="GO:0000225">
    <property type="term" value="F:N-acetylglucosaminylphosphatidylinositol deacetylase activity"/>
    <property type="evidence" value="ECO:0007669"/>
    <property type="project" value="UniProtKB-EC"/>
</dbReference>
<evidence type="ECO:0000256" key="2">
    <source>
        <dbReference type="ARBA" id="ARBA00012176"/>
    </source>
</evidence>
<feature type="transmembrane region" description="Helical" evidence="3">
    <location>
        <begin position="24"/>
        <end position="47"/>
    </location>
</feature>
<sequence length="309" mass="35402">MPGFRFLAGAVHLGRRAVRHKHHFLSISFTLFFILPICTYILLGTFLQNDPRLVPHAIRNAQNVLLITAHPDDECLFFTPSILQSSGKAHVNRHLLVLSSGNYEGRGEQRRTEAKASCAELGIAVDKCLILEHKQLQDNPREWWDEKVVEQILDHYVRQWSIDLIITFDSYGVSGHVNHRSVSKGVRKFSSDNDHNPPAYAVQSKFVLRKYSSLADLIPTSLPFTWRILEALFTPVPEGYATMLSMGGKKVPLPQGGDRYGDKALLVTNWAQYMKGRAAFNQHASQYSWDRVLYMVLSRYMWFNDLRRM</sequence>
<dbReference type="GO" id="GO:0016020">
    <property type="term" value="C:membrane"/>
    <property type="evidence" value="ECO:0007669"/>
    <property type="project" value="GOC"/>
</dbReference>
<dbReference type="Proteomes" id="UP000214365">
    <property type="component" value="Unassembled WGS sequence"/>
</dbReference>